<reference evidence="1 2" key="1">
    <citation type="submission" date="2023-03" db="EMBL/GenBank/DDBJ databases">
        <title>High recombination rates correlate with genetic variation in Cardiocondyla obscurior ants.</title>
        <authorList>
            <person name="Errbii M."/>
        </authorList>
    </citation>
    <scope>NUCLEOTIDE SEQUENCE [LARGE SCALE GENOMIC DNA]</scope>
    <source>
        <strain evidence="1">Alpha-2009</strain>
        <tissue evidence="1">Whole body</tissue>
    </source>
</reference>
<comment type="caution">
    <text evidence="1">The sequence shown here is derived from an EMBL/GenBank/DDBJ whole genome shotgun (WGS) entry which is preliminary data.</text>
</comment>
<keyword evidence="2" id="KW-1185">Reference proteome</keyword>
<gene>
    <name evidence="1" type="ORF">PUN28_003275</name>
</gene>
<protein>
    <submittedName>
        <fullName evidence="1">Uncharacterized protein</fullName>
    </submittedName>
</protein>
<dbReference type="AlphaFoldDB" id="A0AAW2GN29"/>
<evidence type="ECO:0000313" key="1">
    <source>
        <dbReference type="EMBL" id="KAL0127897.1"/>
    </source>
</evidence>
<dbReference type="Proteomes" id="UP001430953">
    <property type="component" value="Unassembled WGS sequence"/>
</dbReference>
<dbReference type="EMBL" id="JADYXP020000003">
    <property type="protein sequence ID" value="KAL0127897.1"/>
    <property type="molecule type" value="Genomic_DNA"/>
</dbReference>
<organism evidence="1 2">
    <name type="scientific">Cardiocondyla obscurior</name>
    <dbReference type="NCBI Taxonomy" id="286306"/>
    <lineage>
        <taxon>Eukaryota</taxon>
        <taxon>Metazoa</taxon>
        <taxon>Ecdysozoa</taxon>
        <taxon>Arthropoda</taxon>
        <taxon>Hexapoda</taxon>
        <taxon>Insecta</taxon>
        <taxon>Pterygota</taxon>
        <taxon>Neoptera</taxon>
        <taxon>Endopterygota</taxon>
        <taxon>Hymenoptera</taxon>
        <taxon>Apocrita</taxon>
        <taxon>Aculeata</taxon>
        <taxon>Formicoidea</taxon>
        <taxon>Formicidae</taxon>
        <taxon>Myrmicinae</taxon>
        <taxon>Cardiocondyla</taxon>
    </lineage>
</organism>
<evidence type="ECO:0000313" key="2">
    <source>
        <dbReference type="Proteomes" id="UP001430953"/>
    </source>
</evidence>
<sequence>MRYRRAFVKRQNNTENVYAYAYVCRTVTPGGYNVPRKGNAIADFNQSYRRTFGAYEFSLANPPVTRTCVNN</sequence>
<proteinExistence type="predicted"/>
<accession>A0AAW2GN29</accession>
<name>A0AAW2GN29_9HYME</name>